<sequence length="1263" mass="136563">MFKKLISIILFVSLQSVLVADGYNAGGDFTLDNALNFNGDVNFSQFTALGTQEVIAGLDFDGDSLYEILFSVDETLAPGGPDPGKVGVFLYEADGSGGYNHVWHFVTPQPGNSLPAMFHADIDGDGLHEIYFGVPPAVGHNDATWGTYIFEQNADLTFPASATLLYQYGMTSADNFRPAGYEVSDLDGDGIKELCTVDRAVRRLSIDEPPLAGFDNLSTFTSEYLDTLDLNGGSLYNLDAVDFDGDGKLELWVNTWNNFSMTVFEATGTDAYSVESKMDQLYTTGDAASFRRNGFAFYDADNDGDLDAWFPMTDGKLYYLENTVSFTLGDLSLGTNQVTNGGLESGTTGWDFFPSPMTNMTLMSTGDTLLPPVVTSTMDTTSAGVDTTLYDTSAAVLFTAHAGTGALKVSGLSTAGGTNIENNAFFTFLETTSIAPGTQFAISAEFLHSSVDSFSTLGANGTLFAKYFAPGWAWLGMNSTNFQGSTSADTWHHLDVLCTVPAGATVVQVGVMHVQPTDTSLGSFYVDDLEVKLSDSLGVNFLAADDFSEVLTFGTTSRGSDMGDIDGDGKMDIIATTGTSETVVRMEFMGGDPASASRYDVSTILESKGEPADWFYPLDISDNDLDGDGNLEVVVTNRSASAANQSQILVLDYDKFSFDKGGDNPEHLAPNWSVAAMSYGADVDSVFGHDARTVIGGMDMDGDGKKEVISNDYAGRRVVVFEYDAANNAFDAVWTSPVITTHYAYNPRTMAVGDLDGDGKQEIVFPSANDDSEGYHIYEWDGVVGSDNYGTTYAAVCQVEIDKCCAGDGAGTATYGASFRGDHDRLTIFDVDGDGRDEFVQHIRRGNPRGTLVYSLTDGDDLVSGSGGGLETWVEEFWVDRSDYGGGSPLHALPADLNGDGHYEVINHTWSAMHFYNITSTDTGFAAPVVGSTDSYYKATAGSDQYSIWGGYAHDIDNDGNDEAYFASYGSWGVGSGDVYVVDYDSTDDVLKVNGDHVVKIASNIGQFIGDVGNGYDGDLRNTLFVGRTVPNITALKYIGPDPRSPLSYLKEVIYYGEHDVVNTTITIDSTGAADTVYASSPWGFASKIETNWGGELLDFDGDGKKELLVSYQSIDDSLSTTVKTWVDSLGDYSSVTTKVVNHKDWTFILLENGTDQTGLSTDPIRFVLPDDYRLDQNYPNPFNPNTTIRYTIPINRRVSIKVYNITGQLVRTLIDNEMANAGTHKVVWNGKNSFGRNVSTGIYLYSLEWAGMKKVKRMTLVK</sequence>
<evidence type="ECO:0000256" key="2">
    <source>
        <dbReference type="SAM" id="SignalP"/>
    </source>
</evidence>
<protein>
    <submittedName>
        <fullName evidence="3">FG-GAP repeat protein</fullName>
    </submittedName>
</protein>
<evidence type="ECO:0000256" key="1">
    <source>
        <dbReference type="ARBA" id="ARBA00022729"/>
    </source>
</evidence>
<accession>Q6SHX3</accession>
<evidence type="ECO:0000313" key="3">
    <source>
        <dbReference type="EMBL" id="AAR37499.1"/>
    </source>
</evidence>
<feature type="chain" id="PRO_5004279695" evidence="2">
    <location>
        <begin position="20"/>
        <end position="1263"/>
    </location>
</feature>
<name>Q6SHX3_9BACT</name>
<gene>
    <name evidence="3" type="ORF">MBMO_EBAC750-03B02.1</name>
</gene>
<dbReference type="InterPro" id="IPR028994">
    <property type="entry name" value="Integrin_alpha_N"/>
</dbReference>
<organism evidence="3">
    <name type="scientific">uncultured marine bacterium 159</name>
    <dbReference type="NCBI Taxonomy" id="257384"/>
    <lineage>
        <taxon>Bacteria</taxon>
        <taxon>environmental samples</taxon>
    </lineage>
</organism>
<dbReference type="InterPro" id="IPR026444">
    <property type="entry name" value="Secre_tail"/>
</dbReference>
<dbReference type="NCBIfam" id="TIGR04183">
    <property type="entry name" value="Por_Secre_tail"/>
    <property type="match status" value="1"/>
</dbReference>
<reference evidence="3" key="2">
    <citation type="submission" date="2003-12" db="EMBL/GenBank/DDBJ databases">
        <title>Monterey Bay Coastal Ocean Microbial Observatory environmental clone sequencing.</title>
        <authorList>
            <person name="DeLong E.F."/>
        </authorList>
    </citation>
    <scope>NUCLEOTIDE SEQUENCE</scope>
</reference>
<dbReference type="Gene3D" id="2.60.120.260">
    <property type="entry name" value="Galactose-binding domain-like"/>
    <property type="match status" value="1"/>
</dbReference>
<dbReference type="EMBL" id="AY458631">
    <property type="protein sequence ID" value="AAR37499.1"/>
    <property type="molecule type" value="Genomic_DNA"/>
</dbReference>
<dbReference type="AlphaFoldDB" id="Q6SHX3"/>
<dbReference type="Gene3D" id="2.130.10.130">
    <property type="entry name" value="Integrin alpha, N-terminal"/>
    <property type="match status" value="1"/>
</dbReference>
<reference evidence="3" key="1">
    <citation type="submission" date="2003-11" db="EMBL/GenBank/DDBJ databases">
        <authorList>
            <person name="Heidelberg J.F."/>
            <person name="Eisen J.A."/>
            <person name="Nelson W.C."/>
            <person name="DeLong E.F."/>
        </authorList>
    </citation>
    <scope>NUCLEOTIDE SEQUENCE</scope>
</reference>
<proteinExistence type="predicted"/>
<dbReference type="PANTHER" id="PTHR46580:SF4">
    <property type="entry name" value="ATP_GTP-BINDING PROTEIN"/>
    <property type="match status" value="1"/>
</dbReference>
<dbReference type="Gene3D" id="2.60.40.4070">
    <property type="match status" value="1"/>
</dbReference>
<dbReference type="PANTHER" id="PTHR46580">
    <property type="entry name" value="SENSOR KINASE-RELATED"/>
    <property type="match status" value="1"/>
</dbReference>
<keyword evidence="1 2" id="KW-0732">Signal</keyword>
<dbReference type="InterPro" id="IPR013517">
    <property type="entry name" value="FG-GAP"/>
</dbReference>
<feature type="signal peptide" evidence="2">
    <location>
        <begin position="1"/>
        <end position="19"/>
    </location>
</feature>
<dbReference type="Pfam" id="PF13517">
    <property type="entry name" value="FG-GAP_3"/>
    <property type="match status" value="1"/>
</dbReference>
<dbReference type="SUPFAM" id="SSF69318">
    <property type="entry name" value="Integrin alpha N-terminal domain"/>
    <property type="match status" value="3"/>
</dbReference>